<sequence>MANSNLPRRIIKVSFPILCSILRSVSPLSFILGNSNLKSEEGTDGLYTSAELGRIFDSLYDLISSSSS</sequence>
<dbReference type="AlphaFoldDB" id="C0Z273"/>
<protein>
    <submittedName>
        <fullName evidence="1">AT1G16890 protein</fullName>
    </submittedName>
</protein>
<name>C0Z273_ARATH</name>
<reference evidence="1" key="1">
    <citation type="journal article" date="2009" name="DNA Res.">
        <title>Analysis of multiple occurrences of alternative splicing events in Arabidopsis thaliana using novel sequenced full-length cDNAs.</title>
        <authorList>
            <person name="Iida K."/>
            <person name="Fukami-Kobayashi K."/>
            <person name="Toyoda A."/>
            <person name="Sakaki Y."/>
            <person name="Kobayashi M."/>
            <person name="Seki M."/>
            <person name="Shinozaki K."/>
        </authorList>
    </citation>
    <scope>NUCLEOTIDE SEQUENCE</scope>
    <source>
        <tissue evidence="1">Rosette leaf</tissue>
    </source>
</reference>
<dbReference type="EMBL" id="AK318687">
    <property type="protein sequence ID" value="BAH56802.1"/>
    <property type="molecule type" value="mRNA"/>
</dbReference>
<evidence type="ECO:0000313" key="1">
    <source>
        <dbReference type="EMBL" id="BAH56802.1"/>
    </source>
</evidence>
<organism evidence="1">
    <name type="scientific">Arabidopsis thaliana</name>
    <name type="common">Mouse-ear cress</name>
    <dbReference type="NCBI Taxonomy" id="3702"/>
    <lineage>
        <taxon>Eukaryota</taxon>
        <taxon>Viridiplantae</taxon>
        <taxon>Streptophyta</taxon>
        <taxon>Embryophyta</taxon>
        <taxon>Tracheophyta</taxon>
        <taxon>Spermatophyta</taxon>
        <taxon>Magnoliopsida</taxon>
        <taxon>eudicotyledons</taxon>
        <taxon>Gunneridae</taxon>
        <taxon>Pentapetalae</taxon>
        <taxon>rosids</taxon>
        <taxon>malvids</taxon>
        <taxon>Brassicales</taxon>
        <taxon>Brassicaceae</taxon>
        <taxon>Camelineae</taxon>
        <taxon>Arabidopsis</taxon>
    </lineage>
</organism>
<proteinExistence type="evidence at transcript level"/>
<accession>C0Z273</accession>
<gene>
    <name evidence="1" type="ordered locus">At1g16890</name>
</gene>